<dbReference type="InterPro" id="IPR039505">
    <property type="entry name" value="DRC1/2_N"/>
</dbReference>
<keyword evidence="8" id="KW-1185">Reference proteome</keyword>
<feature type="region of interest" description="Disordered" evidence="4">
    <location>
        <begin position="1"/>
        <end position="46"/>
    </location>
</feature>
<proteinExistence type="inferred from homology"/>
<feature type="domain" description="Dynein regulatory complex protein 1 C-terminal" evidence="6">
    <location>
        <begin position="628"/>
        <end position="686"/>
    </location>
</feature>
<feature type="coiled-coil region" evidence="3">
    <location>
        <begin position="334"/>
        <end position="386"/>
    </location>
</feature>
<dbReference type="OrthoDB" id="10260459at2759"/>
<sequence length="705" mass="82947">MSLKYCVPLDNEMQGENESESSRPSSSGNNFATKIESDLGYSDSRAQRIDMRKARIEMARQSKLKPAMIEESTKKKAVENEQLSLSAKQIEESRQRLQEAKDAMYDSVTNVRVAVEAAEAARRVNERRKSEERNAKIEYEEKTEKEALKKISASWALGETMKYPHSLRELLTNQKEECDKLIERKNKLAAEFIAELKAKDEEYVKELKRQTEEIDELLIRIRNHDKNFQNVSREELKSIEKAFMQERANILNEQSEEIQKLLNERRTKETIHDSEDYNVVKIKLETDVQVLEQQLQQMKATYQLNTEKLEYNYQVLKKRDDENMIIINHHKRKITKSTDILNNLKAKLAKQEKQYNDDYQLLAEEYKRLTEQVKQLEKKFHHFQKSDQIRFQQVWDMNEEDVKELMRKILHADQIIHQQHLNLPWKPPVDDIHYFNLKDVVPSKKHALLSSSDKLENSSFKVSVPILDQSYAAANEIILNQDISSISYDGFSKPIKKILDLLSKEASFLVEDKLNQLLMPLNQSEKSLMKLDSIFKALHIRNLQDIERLSHYFIKEDVKVPTNPKELTDEFYISILIDSSQVVKSIKKFVEDSKLKFKKGNLNALSNEILNQTKNHDIKATLDSQKLYWEKMKTILTDENYETWKEVYNEMQKYNVALTDRWKLFHEIQDIKTQNEELKILLRKYLTAKINDELQIPPTKVLLGA</sequence>
<dbReference type="GO" id="GO:0070286">
    <property type="term" value="P:axonemal dynein complex assembly"/>
    <property type="evidence" value="ECO:0007669"/>
    <property type="project" value="InterPro"/>
</dbReference>
<dbReference type="Proteomes" id="UP000030755">
    <property type="component" value="Unassembled WGS sequence"/>
</dbReference>
<dbReference type="AlphaFoldDB" id="A0A075B213"/>
<dbReference type="InterPro" id="IPR029440">
    <property type="entry name" value="DRC1_C"/>
</dbReference>
<evidence type="ECO:0000259" key="5">
    <source>
        <dbReference type="Pfam" id="PF14772"/>
    </source>
</evidence>
<evidence type="ECO:0000313" key="8">
    <source>
        <dbReference type="Proteomes" id="UP000030755"/>
    </source>
</evidence>
<gene>
    <name evidence="7" type="ORF">O9G_003197</name>
</gene>
<dbReference type="HOGENOM" id="CLU_012489_0_0_1"/>
<comment type="similarity">
    <text evidence="1">Belongs to the DRC1 family.</text>
</comment>
<dbReference type="STRING" id="988480.A0A075B213"/>
<evidence type="ECO:0000256" key="4">
    <source>
        <dbReference type="SAM" id="MobiDB-lite"/>
    </source>
</evidence>
<feature type="domain" description="Dynein regulatory complex protein 1/2 N-terminal" evidence="5">
    <location>
        <begin position="113"/>
        <end position="214"/>
    </location>
</feature>
<dbReference type="EMBL" id="KE560897">
    <property type="protein sequence ID" value="EPZ35011.1"/>
    <property type="molecule type" value="Genomic_DNA"/>
</dbReference>
<evidence type="ECO:0000256" key="1">
    <source>
        <dbReference type="ARBA" id="ARBA00009688"/>
    </source>
</evidence>
<dbReference type="PANTHER" id="PTHR21625">
    <property type="entry name" value="NYD-SP28 PROTEIN"/>
    <property type="match status" value="1"/>
</dbReference>
<reference evidence="7 8" key="1">
    <citation type="journal article" date="2013" name="Curr. Biol.">
        <title>Shared signatures of parasitism and phylogenomics unite Cryptomycota and microsporidia.</title>
        <authorList>
            <person name="James T.Y."/>
            <person name="Pelin A."/>
            <person name="Bonen L."/>
            <person name="Ahrendt S."/>
            <person name="Sain D."/>
            <person name="Corradi N."/>
            <person name="Stajich J.E."/>
        </authorList>
    </citation>
    <scope>NUCLEOTIDE SEQUENCE [LARGE SCALE GENOMIC DNA]</scope>
    <source>
        <strain evidence="7 8">CSF55</strain>
    </source>
</reference>
<dbReference type="GO" id="GO:0003352">
    <property type="term" value="P:regulation of cilium movement"/>
    <property type="evidence" value="ECO:0007669"/>
    <property type="project" value="TreeGrafter"/>
</dbReference>
<keyword evidence="2 3" id="KW-0175">Coiled coil</keyword>
<dbReference type="OMA" id="LDFMMAR"/>
<accession>A0A075B213</accession>
<dbReference type="Pfam" id="PF14775">
    <property type="entry name" value="NYD-SP28_assoc"/>
    <property type="match status" value="1"/>
</dbReference>
<evidence type="ECO:0000313" key="7">
    <source>
        <dbReference type="EMBL" id="EPZ35011.1"/>
    </source>
</evidence>
<evidence type="ECO:0008006" key="9">
    <source>
        <dbReference type="Google" id="ProtNLM"/>
    </source>
</evidence>
<feature type="coiled-coil region" evidence="3">
    <location>
        <begin position="171"/>
        <end position="308"/>
    </location>
</feature>
<protein>
    <recommendedName>
        <fullName evidence="9">Dynein regulatory complex protein 1</fullName>
    </recommendedName>
</protein>
<dbReference type="InterPro" id="IPR039750">
    <property type="entry name" value="DRC1/DRC2"/>
</dbReference>
<evidence type="ECO:0000256" key="3">
    <source>
        <dbReference type="SAM" id="Coils"/>
    </source>
</evidence>
<name>A0A075B213_ROZAC</name>
<feature type="coiled-coil region" evidence="3">
    <location>
        <begin position="80"/>
        <end position="134"/>
    </location>
</feature>
<evidence type="ECO:0000259" key="6">
    <source>
        <dbReference type="Pfam" id="PF14775"/>
    </source>
</evidence>
<organism evidence="7 8">
    <name type="scientific">Rozella allomycis (strain CSF55)</name>
    <dbReference type="NCBI Taxonomy" id="988480"/>
    <lineage>
        <taxon>Eukaryota</taxon>
        <taxon>Fungi</taxon>
        <taxon>Fungi incertae sedis</taxon>
        <taxon>Cryptomycota</taxon>
        <taxon>Cryptomycota incertae sedis</taxon>
        <taxon>Rozella</taxon>
    </lineage>
</organism>
<dbReference type="PANTHER" id="PTHR21625:SF1">
    <property type="entry name" value="DYNEIN REGULATORY COMPLEX PROTEIN 1"/>
    <property type="match status" value="1"/>
</dbReference>
<evidence type="ECO:0000256" key="2">
    <source>
        <dbReference type="ARBA" id="ARBA00023054"/>
    </source>
</evidence>
<dbReference type="GO" id="GO:0060285">
    <property type="term" value="P:cilium-dependent cell motility"/>
    <property type="evidence" value="ECO:0007669"/>
    <property type="project" value="TreeGrafter"/>
</dbReference>
<dbReference type="Pfam" id="PF14772">
    <property type="entry name" value="NYD-SP28"/>
    <property type="match status" value="1"/>
</dbReference>
<dbReference type="GO" id="GO:0005858">
    <property type="term" value="C:axonemal dynein complex"/>
    <property type="evidence" value="ECO:0007669"/>
    <property type="project" value="InterPro"/>
</dbReference>